<dbReference type="InterPro" id="IPR021833">
    <property type="entry name" value="DUF3425"/>
</dbReference>
<comment type="caution">
    <text evidence="1">The sequence shown here is derived from an EMBL/GenBank/DDBJ whole genome shotgun (WGS) entry which is preliminary data.</text>
</comment>
<dbReference type="AlphaFoldDB" id="A0A1C1C9T4"/>
<accession>A0A1C1C9T4</accession>
<dbReference type="EMBL" id="LGRB01000020">
    <property type="protein sequence ID" value="OCT45293.1"/>
    <property type="molecule type" value="Genomic_DNA"/>
</dbReference>
<evidence type="ECO:0000313" key="2">
    <source>
        <dbReference type="Proteomes" id="UP000094526"/>
    </source>
</evidence>
<dbReference type="Pfam" id="PF11905">
    <property type="entry name" value="DUF3425"/>
    <property type="match status" value="1"/>
</dbReference>
<dbReference type="STRING" id="86049.A0A1C1C9T4"/>
<dbReference type="OrthoDB" id="3725125at2759"/>
<sequence length="404" mass="44173">MSTRPTVHSPPEPEMLSPDAVVLHSGDDGVSMNMERRQDRCRSASPLNLDFLMMPTDSTSCHDDMNKMAATSWTTPSKTCPANTANPAEWNWGDASFDVPGPPSHQTTQLQQQVNKGLDLAEAAVDAVSLPLVSLPEATMVQKPSNLSDHLQYICDLVQLSSLPSRFTSAPYILNDLLHALFHVAWPFMGYWVSWTNSCGLITPILWWQATRTDAARMAIAPIYRPTLMQMMTPDYPKVIDWVPHAALRDSLIGTYMTYDLDTMVCHLTEAYVREPGLDGESSTTAGFNVMDFVLNSLHSGHGASGSGSSSTISQPGFLFAYPTTAAASTTTTCSHSTPPTDSQMHRFKIDPSFVAKYPRLYHPSAVAKQTIARPAGVPKLAPPSPLTPAAMQMYLNLLLQNKS</sequence>
<dbReference type="Proteomes" id="UP000094526">
    <property type="component" value="Unassembled WGS sequence"/>
</dbReference>
<organism evidence="1 2">
    <name type="scientific">Cladophialophora carrionii</name>
    <dbReference type="NCBI Taxonomy" id="86049"/>
    <lineage>
        <taxon>Eukaryota</taxon>
        <taxon>Fungi</taxon>
        <taxon>Dikarya</taxon>
        <taxon>Ascomycota</taxon>
        <taxon>Pezizomycotina</taxon>
        <taxon>Eurotiomycetes</taxon>
        <taxon>Chaetothyriomycetidae</taxon>
        <taxon>Chaetothyriales</taxon>
        <taxon>Herpotrichiellaceae</taxon>
        <taxon>Cladophialophora</taxon>
    </lineage>
</organism>
<keyword evidence="2" id="KW-1185">Reference proteome</keyword>
<reference evidence="2" key="1">
    <citation type="submission" date="2015-07" db="EMBL/GenBank/DDBJ databases">
        <authorList>
            <person name="Teixeira M.M."/>
            <person name="Souza R.C."/>
            <person name="Almeida L.G."/>
            <person name="Vicente V.A."/>
            <person name="de Hoog S."/>
            <person name="Bocca A.L."/>
            <person name="de Almeida S.R."/>
            <person name="Vasconcelos A.T."/>
            <person name="Felipe M.S."/>
        </authorList>
    </citation>
    <scope>NUCLEOTIDE SEQUENCE [LARGE SCALE GENOMIC DNA]</scope>
    <source>
        <strain evidence="2">KSF</strain>
    </source>
</reference>
<protein>
    <submittedName>
        <fullName evidence="1">Uncharacterized protein</fullName>
    </submittedName>
</protein>
<dbReference type="VEuPathDB" id="FungiDB:CLCR_05926"/>
<name>A0A1C1C9T4_9EURO</name>
<gene>
    <name evidence="1" type="ORF">CLCR_05926</name>
</gene>
<proteinExistence type="predicted"/>
<evidence type="ECO:0000313" key="1">
    <source>
        <dbReference type="EMBL" id="OCT45293.1"/>
    </source>
</evidence>